<sequence>MRIDVPAAQAHDPYGYATETLAPEIMRAGGAFSHAVYRHSKLSLREFEGARARTAEINGCVICQRFRAARDLGGMFSGTGTRGTVVDNGPAPDEAFYAAVPEWRTSPLFSERERLAIEFAERFAVEPKALARDEAFWAKARAAFSDAEIADLANSVASWVGLGRVAHVLGFDEVCLPFTAEAAE</sequence>
<evidence type="ECO:0000313" key="2">
    <source>
        <dbReference type="Proteomes" id="UP000189818"/>
    </source>
</evidence>
<gene>
    <name evidence="1" type="ORF">SAMN06295920_10656</name>
</gene>
<dbReference type="Proteomes" id="UP000189818">
    <property type="component" value="Unassembled WGS sequence"/>
</dbReference>
<name>A0A1T5DZE3_9SPHN</name>
<dbReference type="STRING" id="439228.SAMN06295920_10656"/>
<dbReference type="SUPFAM" id="SSF69118">
    <property type="entry name" value="AhpD-like"/>
    <property type="match status" value="1"/>
</dbReference>
<dbReference type="AlphaFoldDB" id="A0A1T5DZE3"/>
<evidence type="ECO:0008006" key="3">
    <source>
        <dbReference type="Google" id="ProtNLM"/>
    </source>
</evidence>
<dbReference type="RefSeq" id="WP_079648826.1">
    <property type="nucleotide sequence ID" value="NZ_FUYM01000006.1"/>
</dbReference>
<proteinExistence type="predicted"/>
<dbReference type="Gene3D" id="1.20.1290.10">
    <property type="entry name" value="AhpD-like"/>
    <property type="match status" value="1"/>
</dbReference>
<dbReference type="InterPro" id="IPR029032">
    <property type="entry name" value="AhpD-like"/>
</dbReference>
<keyword evidence="2" id="KW-1185">Reference proteome</keyword>
<dbReference type="OrthoDB" id="9801997at2"/>
<protein>
    <recommendedName>
        <fullName evidence="3">Carboxymuconolactone decarboxylase family protein</fullName>
    </recommendedName>
</protein>
<reference evidence="2" key="1">
    <citation type="submission" date="2017-02" db="EMBL/GenBank/DDBJ databases">
        <authorList>
            <person name="Varghese N."/>
            <person name="Submissions S."/>
        </authorList>
    </citation>
    <scope>NUCLEOTIDE SEQUENCE [LARGE SCALE GENOMIC DNA]</scope>
    <source>
        <strain evidence="2">UM2</strain>
    </source>
</reference>
<organism evidence="1 2">
    <name type="scientific">Rhizorhabdus histidinilytica</name>
    <dbReference type="NCBI Taxonomy" id="439228"/>
    <lineage>
        <taxon>Bacteria</taxon>
        <taxon>Pseudomonadati</taxon>
        <taxon>Pseudomonadota</taxon>
        <taxon>Alphaproteobacteria</taxon>
        <taxon>Sphingomonadales</taxon>
        <taxon>Sphingomonadaceae</taxon>
        <taxon>Rhizorhabdus</taxon>
    </lineage>
</organism>
<evidence type="ECO:0000313" key="1">
    <source>
        <dbReference type="EMBL" id="SKB77188.1"/>
    </source>
</evidence>
<dbReference type="EMBL" id="FUYM01000006">
    <property type="protein sequence ID" value="SKB77188.1"/>
    <property type="molecule type" value="Genomic_DNA"/>
</dbReference>
<accession>A0A1T5DZE3</accession>